<evidence type="ECO:0000313" key="8">
    <source>
        <dbReference type="Proteomes" id="UP000824088"/>
    </source>
</evidence>
<dbReference type="EMBL" id="DVMN01000085">
    <property type="protein sequence ID" value="HIU21513.1"/>
    <property type="molecule type" value="Genomic_DNA"/>
</dbReference>
<dbReference type="InterPro" id="IPR047177">
    <property type="entry name" value="Pept_M20A"/>
</dbReference>
<keyword evidence="4" id="KW-0378">Hydrolase</keyword>
<dbReference type="PANTHER" id="PTHR45962">
    <property type="entry name" value="N-FATTY-ACYL-AMINO ACID SYNTHASE/HYDROLASE PM20D1"/>
    <property type="match status" value="1"/>
</dbReference>
<protein>
    <submittedName>
        <fullName evidence="7">M20/M25/M40 family metallo-hydrolase</fullName>
    </submittedName>
</protein>
<evidence type="ECO:0000256" key="4">
    <source>
        <dbReference type="ARBA" id="ARBA00022801"/>
    </source>
</evidence>
<feature type="domain" description="Peptidase M20 dimerisation" evidence="6">
    <location>
        <begin position="194"/>
        <end position="339"/>
    </location>
</feature>
<keyword evidence="5" id="KW-0862">Zinc</keyword>
<keyword evidence="3" id="KW-0479">Metal-binding</keyword>
<evidence type="ECO:0000259" key="6">
    <source>
        <dbReference type="Pfam" id="PF07687"/>
    </source>
</evidence>
<dbReference type="Pfam" id="PF01546">
    <property type="entry name" value="Peptidase_M20"/>
    <property type="match status" value="1"/>
</dbReference>
<evidence type="ECO:0000256" key="5">
    <source>
        <dbReference type="ARBA" id="ARBA00022833"/>
    </source>
</evidence>
<organism evidence="7 8">
    <name type="scientific">Candidatus Limadaptatus stercorigallinarum</name>
    <dbReference type="NCBI Taxonomy" id="2840845"/>
    <lineage>
        <taxon>Bacteria</taxon>
        <taxon>Bacillati</taxon>
        <taxon>Bacillota</taxon>
        <taxon>Clostridia</taxon>
        <taxon>Eubacteriales</taxon>
        <taxon>Candidatus Limadaptatus</taxon>
    </lineage>
</organism>
<accession>A0A9D1HTM8</accession>
<dbReference type="InterPro" id="IPR036264">
    <property type="entry name" value="Bact_exopeptidase_dim_dom"/>
</dbReference>
<proteinExistence type="inferred from homology"/>
<evidence type="ECO:0000256" key="1">
    <source>
        <dbReference type="ARBA" id="ARBA00006247"/>
    </source>
</evidence>
<dbReference type="GO" id="GO:0008233">
    <property type="term" value="F:peptidase activity"/>
    <property type="evidence" value="ECO:0007669"/>
    <property type="project" value="UniProtKB-KW"/>
</dbReference>
<comment type="caution">
    <text evidence="7">The sequence shown here is derived from an EMBL/GenBank/DDBJ whole genome shotgun (WGS) entry which is preliminary data.</text>
</comment>
<name>A0A9D1HTM8_9FIRM</name>
<dbReference type="Proteomes" id="UP000824088">
    <property type="component" value="Unassembled WGS sequence"/>
</dbReference>
<evidence type="ECO:0000256" key="2">
    <source>
        <dbReference type="ARBA" id="ARBA00022670"/>
    </source>
</evidence>
<dbReference type="SUPFAM" id="SSF53187">
    <property type="entry name" value="Zn-dependent exopeptidases"/>
    <property type="match status" value="1"/>
</dbReference>
<sequence length="441" mass="48027">MADKAQVYAESFAKLIKVPTVTNSDRKNFAAFRKVLAEEFPAVYSACEVIMPGGEGSDALMFKWKGRSSDRPVVLMAHQDVVPAVDGDWKYPPYSATVADGKIWGRGTMDCKNTLFCTIRSVNELIEEGFTPAQDVYLCYSDNEETSGHGAAYCRDWLTAHGVKPAVAIDEGGAIVEEAFPGMTKPFAMVGIIEKGYCDVKFVARSKGGHSSSPPKHTPFARLAEFINYCETHTVFKPRMTTAARDMLKGLSSGLTGALAFVTRHVDFFKPLIVAVLPKLTPFGSALLGTTMTFTMAQGSAAPNVIPQAASVVANLRFAPGDDSKECIEKLRRIAERYDIETEVMECRDATPMVDVNSADYKYFVDTVARVFPDCGAAPYLIFGGTDCRTMQTITPCALRCTPCKLSAEQLASMHAANENIDISSLVGGVAFFKTYLKGYK</sequence>
<reference evidence="7" key="2">
    <citation type="journal article" date="2021" name="PeerJ">
        <title>Extensive microbial diversity within the chicken gut microbiome revealed by metagenomics and culture.</title>
        <authorList>
            <person name="Gilroy R."/>
            <person name="Ravi A."/>
            <person name="Getino M."/>
            <person name="Pursley I."/>
            <person name="Horton D.L."/>
            <person name="Alikhan N.F."/>
            <person name="Baker D."/>
            <person name="Gharbi K."/>
            <person name="Hall N."/>
            <person name="Watson M."/>
            <person name="Adriaenssens E.M."/>
            <person name="Foster-Nyarko E."/>
            <person name="Jarju S."/>
            <person name="Secka A."/>
            <person name="Antonio M."/>
            <person name="Oren A."/>
            <person name="Chaudhuri R.R."/>
            <person name="La Ragione R."/>
            <person name="Hildebrand F."/>
            <person name="Pallen M.J."/>
        </authorList>
    </citation>
    <scope>NUCLEOTIDE SEQUENCE</scope>
    <source>
        <strain evidence="7">1063</strain>
    </source>
</reference>
<gene>
    <name evidence="7" type="ORF">IAD51_04700</name>
</gene>
<comment type="similarity">
    <text evidence="1">Belongs to the peptidase M20A family.</text>
</comment>
<evidence type="ECO:0000256" key="3">
    <source>
        <dbReference type="ARBA" id="ARBA00022723"/>
    </source>
</evidence>
<dbReference type="Gene3D" id="3.30.70.360">
    <property type="match status" value="1"/>
</dbReference>
<evidence type="ECO:0000313" key="7">
    <source>
        <dbReference type="EMBL" id="HIU21513.1"/>
    </source>
</evidence>
<dbReference type="GO" id="GO:0006508">
    <property type="term" value="P:proteolysis"/>
    <property type="evidence" value="ECO:0007669"/>
    <property type="project" value="UniProtKB-KW"/>
</dbReference>
<keyword evidence="2" id="KW-0645">Protease</keyword>
<dbReference type="Gene3D" id="3.40.630.10">
    <property type="entry name" value="Zn peptidases"/>
    <property type="match status" value="1"/>
</dbReference>
<dbReference type="PANTHER" id="PTHR45962:SF1">
    <property type="entry name" value="N-FATTY-ACYL-AMINO ACID SYNTHASE_HYDROLASE PM20D1"/>
    <property type="match status" value="1"/>
</dbReference>
<dbReference type="SUPFAM" id="SSF55031">
    <property type="entry name" value="Bacterial exopeptidase dimerisation domain"/>
    <property type="match status" value="1"/>
</dbReference>
<dbReference type="Pfam" id="PF07687">
    <property type="entry name" value="M20_dimer"/>
    <property type="match status" value="1"/>
</dbReference>
<dbReference type="AlphaFoldDB" id="A0A9D1HTM8"/>
<dbReference type="Gene3D" id="1.10.150.900">
    <property type="match status" value="1"/>
</dbReference>
<reference evidence="7" key="1">
    <citation type="submission" date="2020-10" db="EMBL/GenBank/DDBJ databases">
        <authorList>
            <person name="Gilroy R."/>
        </authorList>
    </citation>
    <scope>NUCLEOTIDE SEQUENCE</scope>
    <source>
        <strain evidence="7">1063</strain>
    </source>
</reference>
<dbReference type="InterPro" id="IPR011650">
    <property type="entry name" value="Peptidase_M20_dimer"/>
</dbReference>
<dbReference type="GO" id="GO:0046872">
    <property type="term" value="F:metal ion binding"/>
    <property type="evidence" value="ECO:0007669"/>
    <property type="project" value="UniProtKB-KW"/>
</dbReference>
<dbReference type="InterPro" id="IPR002933">
    <property type="entry name" value="Peptidase_M20"/>
</dbReference>